<feature type="transmembrane region" description="Helical" evidence="9">
    <location>
        <begin position="432"/>
        <end position="453"/>
    </location>
</feature>
<keyword evidence="6 9" id="KW-1133">Transmembrane helix</keyword>
<evidence type="ECO:0000256" key="7">
    <source>
        <dbReference type="ARBA" id="ARBA00023136"/>
    </source>
</evidence>
<evidence type="ECO:0000259" key="10">
    <source>
        <dbReference type="PROSITE" id="PS50850"/>
    </source>
</evidence>
<evidence type="ECO:0000313" key="11">
    <source>
        <dbReference type="EMBL" id="MBA5243711.1"/>
    </source>
</evidence>
<keyword evidence="3 8" id="KW-0813">Transport</keyword>
<feature type="transmembrane region" description="Helical" evidence="9">
    <location>
        <begin position="227"/>
        <end position="249"/>
    </location>
</feature>
<feature type="transmembrane region" description="Helical" evidence="9">
    <location>
        <begin position="465"/>
        <end position="487"/>
    </location>
</feature>
<feature type="transmembrane region" description="Helical" evidence="9">
    <location>
        <begin position="121"/>
        <end position="144"/>
    </location>
</feature>
<dbReference type="PROSITE" id="PS50850">
    <property type="entry name" value="MFS"/>
    <property type="match status" value="1"/>
</dbReference>
<feature type="transmembrane region" description="Helical" evidence="9">
    <location>
        <begin position="288"/>
        <end position="316"/>
    </location>
</feature>
<dbReference type="Gene3D" id="1.20.1250.20">
    <property type="entry name" value="MFS general substrate transporter like domains"/>
    <property type="match status" value="1"/>
</dbReference>
<dbReference type="PANTHER" id="PTHR23517">
    <property type="entry name" value="RESISTANCE PROTEIN MDTM, PUTATIVE-RELATED-RELATED"/>
    <property type="match status" value="1"/>
</dbReference>
<dbReference type="NCBIfam" id="TIGR00924">
    <property type="entry name" value="yjdL_sub1_fam"/>
    <property type="match status" value="1"/>
</dbReference>
<evidence type="ECO:0000313" key="12">
    <source>
        <dbReference type="Proteomes" id="UP000523682"/>
    </source>
</evidence>
<keyword evidence="5 8" id="KW-0812">Transmembrane</keyword>
<dbReference type="Proteomes" id="UP000523682">
    <property type="component" value="Unassembled WGS sequence"/>
</dbReference>
<feature type="transmembrane region" description="Helical" evidence="9">
    <location>
        <begin position="336"/>
        <end position="356"/>
    </location>
</feature>
<feature type="transmembrane region" description="Helical" evidence="9">
    <location>
        <begin position="392"/>
        <end position="411"/>
    </location>
</feature>
<dbReference type="PANTHER" id="PTHR23517:SF15">
    <property type="entry name" value="PROTON-DEPENDENT OLIGOPEPTIDE FAMILY TRANSPORT PROTEIN"/>
    <property type="match status" value="1"/>
</dbReference>
<dbReference type="PROSITE" id="PS01023">
    <property type="entry name" value="PTR2_2"/>
    <property type="match status" value="1"/>
</dbReference>
<dbReference type="RefSeq" id="WP_181888422.1">
    <property type="nucleotide sequence ID" value="NZ_CP170998.1"/>
</dbReference>
<keyword evidence="7 9" id="KW-0472">Membrane</keyword>
<dbReference type="AlphaFoldDB" id="A0A7W2I358"/>
<dbReference type="SUPFAM" id="SSF103473">
    <property type="entry name" value="MFS general substrate transporter"/>
    <property type="match status" value="1"/>
</dbReference>
<evidence type="ECO:0000256" key="1">
    <source>
        <dbReference type="ARBA" id="ARBA00004651"/>
    </source>
</evidence>
<keyword evidence="4" id="KW-1003">Cell membrane</keyword>
<evidence type="ECO:0000256" key="8">
    <source>
        <dbReference type="RuleBase" id="RU003755"/>
    </source>
</evidence>
<gene>
    <name evidence="11" type="ORF">H0193_02580</name>
</gene>
<evidence type="ECO:0000256" key="4">
    <source>
        <dbReference type="ARBA" id="ARBA00022475"/>
    </source>
</evidence>
<feature type="transmembrane region" description="Helical" evidence="9">
    <location>
        <begin position="368"/>
        <end position="386"/>
    </location>
</feature>
<dbReference type="GO" id="GO:0005886">
    <property type="term" value="C:plasma membrane"/>
    <property type="evidence" value="ECO:0007669"/>
    <property type="project" value="UniProtKB-SubCell"/>
</dbReference>
<evidence type="ECO:0000256" key="3">
    <source>
        <dbReference type="ARBA" id="ARBA00022448"/>
    </source>
</evidence>
<feature type="transmembrane region" description="Helical" evidence="9">
    <location>
        <begin position="187"/>
        <end position="206"/>
    </location>
</feature>
<dbReference type="CDD" id="cd17346">
    <property type="entry name" value="MFS_DtpA_like"/>
    <property type="match status" value="1"/>
</dbReference>
<dbReference type="InterPro" id="IPR000109">
    <property type="entry name" value="POT_fam"/>
</dbReference>
<sequence>MTSATQPGAAAPQTERKFFGQPWGLANLFGIELWERFSFYGMQALLAYYMYYSTTEGGLGIDKSTALSLVGAYGGFVYMMALVASFVGDRLLGAERTLFYSAILVMIGHIVLALVPGAAGLAIGLVCVGIGSGGVKTATQVVLGDLYTREDPRRDAGFSIFYMSVNIGGLLGPAITGRVWGMAGFHWGFGLAAIGMAIGLVQYTLMRKSTIGAAGSEVPNPLPRSKWAPVGFGALAVVAIVVGLLTTGILPLDMLSWVVFAIALAATVILLWEMFASDKVTAHEKSRLTGYIPLLAGSVAFFAIFQSQFTVVALYTDQRANLDFFWTELEPAQVQSFNPLFIIIFAPIFAAMWTKLGERQWASATKFGVANIIIGLSLFIFLPYVGKGENSTPLAVLVLILFLFTMGELLLSPVGNSLATKVAPVAFKSRLFAVWLMSVSMGTALSGVLGSLYNPDDAAAERIFFLTLSAITIVLGLVLIAISRWVVRKFGDVR</sequence>
<dbReference type="GO" id="GO:1904680">
    <property type="term" value="F:peptide transmembrane transporter activity"/>
    <property type="evidence" value="ECO:0007669"/>
    <property type="project" value="InterPro"/>
</dbReference>
<keyword evidence="12" id="KW-1185">Reference proteome</keyword>
<dbReference type="EMBL" id="JACDTZ010000001">
    <property type="protein sequence ID" value="MBA5243711.1"/>
    <property type="molecule type" value="Genomic_DNA"/>
</dbReference>
<comment type="caution">
    <text evidence="11">The sequence shown here is derived from an EMBL/GenBank/DDBJ whole genome shotgun (WGS) entry which is preliminary data.</text>
</comment>
<feature type="domain" description="Major facilitator superfamily (MFS) profile" evidence="10">
    <location>
        <begin position="27"/>
        <end position="487"/>
    </location>
</feature>
<feature type="transmembrane region" description="Helical" evidence="9">
    <location>
        <begin position="156"/>
        <end position="175"/>
    </location>
</feature>
<protein>
    <submittedName>
        <fullName evidence="11">Peptide MFS transporter</fullName>
    </submittedName>
</protein>
<evidence type="ECO:0000256" key="2">
    <source>
        <dbReference type="ARBA" id="ARBA00005982"/>
    </source>
</evidence>
<dbReference type="InterPro" id="IPR036259">
    <property type="entry name" value="MFS_trans_sf"/>
</dbReference>
<dbReference type="InterPro" id="IPR005279">
    <property type="entry name" value="Dipep/tripep_permease"/>
</dbReference>
<evidence type="ECO:0000256" key="6">
    <source>
        <dbReference type="ARBA" id="ARBA00022989"/>
    </source>
</evidence>
<feature type="transmembrane region" description="Helical" evidence="9">
    <location>
        <begin position="37"/>
        <end position="54"/>
    </location>
</feature>
<proteinExistence type="inferred from homology"/>
<dbReference type="GO" id="GO:0006857">
    <property type="term" value="P:oligopeptide transport"/>
    <property type="evidence" value="ECO:0007669"/>
    <property type="project" value="InterPro"/>
</dbReference>
<dbReference type="InterPro" id="IPR020846">
    <property type="entry name" value="MFS_dom"/>
</dbReference>
<reference evidence="11 12" key="1">
    <citation type="submission" date="2020-07" db="EMBL/GenBank/DDBJ databases">
        <title>Draft genome and description of Corynebacterium haemomassiliense strain Marseile-Q3615 sp. nov.</title>
        <authorList>
            <person name="Boxberger M."/>
            <person name="La Scola B."/>
        </authorList>
    </citation>
    <scope>NUCLEOTIDE SEQUENCE [LARGE SCALE GENOMIC DNA]</scope>
    <source>
        <strain evidence="11 12">Marseille-Q3615</strain>
    </source>
</reference>
<dbReference type="Pfam" id="PF00854">
    <property type="entry name" value="PTR2"/>
    <property type="match status" value="1"/>
</dbReference>
<evidence type="ECO:0000256" key="5">
    <source>
        <dbReference type="ARBA" id="ARBA00022692"/>
    </source>
</evidence>
<evidence type="ECO:0000256" key="9">
    <source>
        <dbReference type="SAM" id="Phobius"/>
    </source>
</evidence>
<dbReference type="InterPro" id="IPR050171">
    <property type="entry name" value="MFS_Transporters"/>
</dbReference>
<comment type="similarity">
    <text evidence="2 8">Belongs to the major facilitator superfamily. Proton-dependent oligopeptide transporter (POT/PTR) (TC 2.A.17) family.</text>
</comment>
<feature type="transmembrane region" description="Helical" evidence="9">
    <location>
        <begin position="255"/>
        <end position="276"/>
    </location>
</feature>
<name>A0A7W2I358_9CORY</name>
<accession>A0A7W2I358</accession>
<organism evidence="11 12">
    <name type="scientific">Corynebacterium haemomassiliense</name>
    <dbReference type="NCBI Taxonomy" id="2754726"/>
    <lineage>
        <taxon>Bacteria</taxon>
        <taxon>Bacillati</taxon>
        <taxon>Actinomycetota</taxon>
        <taxon>Actinomycetes</taxon>
        <taxon>Mycobacteriales</taxon>
        <taxon>Corynebacteriaceae</taxon>
        <taxon>Corynebacterium</taxon>
    </lineage>
</organism>
<comment type="subcellular location">
    <subcellularLocation>
        <location evidence="1">Cell membrane</location>
        <topology evidence="1">Multi-pass membrane protein</topology>
    </subcellularLocation>
    <subcellularLocation>
        <location evidence="8">Membrane</location>
        <topology evidence="8">Multi-pass membrane protein</topology>
    </subcellularLocation>
</comment>
<dbReference type="InterPro" id="IPR018456">
    <property type="entry name" value="PTR2_symporter_CS"/>
</dbReference>
<feature type="transmembrane region" description="Helical" evidence="9">
    <location>
        <begin position="66"/>
        <end position="86"/>
    </location>
</feature>